<organism evidence="2 3">
    <name type="scientific">Marchantia polymorpha</name>
    <name type="common">Common liverwort</name>
    <name type="synonym">Marchantia aquatica</name>
    <dbReference type="NCBI Taxonomy" id="3197"/>
    <lineage>
        <taxon>Eukaryota</taxon>
        <taxon>Viridiplantae</taxon>
        <taxon>Streptophyta</taxon>
        <taxon>Embryophyta</taxon>
        <taxon>Marchantiophyta</taxon>
        <taxon>Marchantiopsida</taxon>
        <taxon>Marchantiidae</taxon>
        <taxon>Marchantiales</taxon>
        <taxon>Marchantiaceae</taxon>
        <taxon>Marchantia</taxon>
    </lineage>
</organism>
<dbReference type="Gramene" id="Mp2g06130.1">
    <property type="protein sequence ID" value="Mp2g06130.1.cds"/>
    <property type="gene ID" value="Mp2g06130"/>
</dbReference>
<evidence type="ECO:0000313" key="2">
    <source>
        <dbReference type="EMBL" id="PTQ44204.1"/>
    </source>
</evidence>
<keyword evidence="3" id="KW-1185">Reference proteome</keyword>
<feature type="compositionally biased region" description="Basic and acidic residues" evidence="1">
    <location>
        <begin position="67"/>
        <end position="87"/>
    </location>
</feature>
<reference evidence="3" key="1">
    <citation type="journal article" date="2017" name="Cell">
        <title>Insights into land plant evolution garnered from the Marchantia polymorpha genome.</title>
        <authorList>
            <person name="Bowman J.L."/>
            <person name="Kohchi T."/>
            <person name="Yamato K.T."/>
            <person name="Jenkins J."/>
            <person name="Shu S."/>
            <person name="Ishizaki K."/>
            <person name="Yamaoka S."/>
            <person name="Nishihama R."/>
            <person name="Nakamura Y."/>
            <person name="Berger F."/>
            <person name="Adam C."/>
            <person name="Aki S.S."/>
            <person name="Althoff F."/>
            <person name="Araki T."/>
            <person name="Arteaga-Vazquez M.A."/>
            <person name="Balasubrmanian S."/>
            <person name="Barry K."/>
            <person name="Bauer D."/>
            <person name="Boehm C.R."/>
            <person name="Briginshaw L."/>
            <person name="Caballero-Perez J."/>
            <person name="Catarino B."/>
            <person name="Chen F."/>
            <person name="Chiyoda S."/>
            <person name="Chovatia M."/>
            <person name="Davies K.M."/>
            <person name="Delmans M."/>
            <person name="Demura T."/>
            <person name="Dierschke T."/>
            <person name="Dolan L."/>
            <person name="Dorantes-Acosta A.E."/>
            <person name="Eklund D.M."/>
            <person name="Florent S.N."/>
            <person name="Flores-Sandoval E."/>
            <person name="Fujiyama A."/>
            <person name="Fukuzawa H."/>
            <person name="Galik B."/>
            <person name="Grimanelli D."/>
            <person name="Grimwood J."/>
            <person name="Grossniklaus U."/>
            <person name="Hamada T."/>
            <person name="Haseloff J."/>
            <person name="Hetherington A.J."/>
            <person name="Higo A."/>
            <person name="Hirakawa Y."/>
            <person name="Hundley H.N."/>
            <person name="Ikeda Y."/>
            <person name="Inoue K."/>
            <person name="Inoue S.I."/>
            <person name="Ishida S."/>
            <person name="Jia Q."/>
            <person name="Kakita M."/>
            <person name="Kanazawa T."/>
            <person name="Kawai Y."/>
            <person name="Kawashima T."/>
            <person name="Kennedy M."/>
            <person name="Kinose K."/>
            <person name="Kinoshita T."/>
            <person name="Kohara Y."/>
            <person name="Koide E."/>
            <person name="Komatsu K."/>
            <person name="Kopischke S."/>
            <person name="Kubo M."/>
            <person name="Kyozuka J."/>
            <person name="Lagercrantz U."/>
            <person name="Lin S.S."/>
            <person name="Lindquist E."/>
            <person name="Lipzen A.M."/>
            <person name="Lu C.W."/>
            <person name="De Luna E."/>
            <person name="Martienssen R.A."/>
            <person name="Minamino N."/>
            <person name="Mizutani M."/>
            <person name="Mizutani M."/>
            <person name="Mochizuki N."/>
            <person name="Monte I."/>
            <person name="Mosher R."/>
            <person name="Nagasaki H."/>
            <person name="Nakagami H."/>
            <person name="Naramoto S."/>
            <person name="Nishitani K."/>
            <person name="Ohtani M."/>
            <person name="Okamoto T."/>
            <person name="Okumura M."/>
            <person name="Phillips J."/>
            <person name="Pollak B."/>
            <person name="Reinders A."/>
            <person name="Rovekamp M."/>
            <person name="Sano R."/>
            <person name="Sawa S."/>
            <person name="Schmid M.W."/>
            <person name="Shirakawa M."/>
            <person name="Solano R."/>
            <person name="Spunde A."/>
            <person name="Suetsugu N."/>
            <person name="Sugano S."/>
            <person name="Sugiyama A."/>
            <person name="Sun R."/>
            <person name="Suzuki Y."/>
            <person name="Takenaka M."/>
            <person name="Takezawa D."/>
            <person name="Tomogane H."/>
            <person name="Tsuzuki M."/>
            <person name="Ueda T."/>
            <person name="Umeda M."/>
            <person name="Ward J.M."/>
            <person name="Watanabe Y."/>
            <person name="Yazaki K."/>
            <person name="Yokoyama R."/>
            <person name="Yoshitake Y."/>
            <person name="Yotsui I."/>
            <person name="Zachgo S."/>
            <person name="Schmutz J."/>
        </authorList>
    </citation>
    <scope>NUCLEOTIDE SEQUENCE [LARGE SCALE GENOMIC DNA]</scope>
    <source>
        <strain evidence="3">Tak-1</strain>
    </source>
</reference>
<dbReference type="AlphaFoldDB" id="A0A2R6XDM5"/>
<name>A0A2R6XDM5_MARPO</name>
<feature type="compositionally biased region" description="Basic and acidic residues" evidence="1">
    <location>
        <begin position="44"/>
        <end position="57"/>
    </location>
</feature>
<feature type="region of interest" description="Disordered" evidence="1">
    <location>
        <begin position="112"/>
        <end position="136"/>
    </location>
</feature>
<accession>A0A2R6XDM5</accession>
<evidence type="ECO:0000313" key="3">
    <source>
        <dbReference type="Proteomes" id="UP000244005"/>
    </source>
</evidence>
<dbReference type="Proteomes" id="UP000244005">
    <property type="component" value="Unassembled WGS sequence"/>
</dbReference>
<protein>
    <submittedName>
        <fullName evidence="2">Uncharacterized protein</fullName>
    </submittedName>
</protein>
<dbReference type="EMBL" id="KZ772693">
    <property type="protein sequence ID" value="PTQ44204.1"/>
    <property type="molecule type" value="Genomic_DNA"/>
</dbReference>
<sequence>MTGPRGPLAFHALGYEELNCGNPSQQRSWTTWTFPAASLDEDGPDRKDRPVRADWGGRRAGSAGQERGGDGRGGRDVGGKAELDGRGRGRGRGPTSANRMLIMSINYGPESQPELLRRRRTGSVLSGEKSEVSDGGSISIMTNWATVMVYGDRAGNGQWTTTRR</sequence>
<evidence type="ECO:0000256" key="1">
    <source>
        <dbReference type="SAM" id="MobiDB-lite"/>
    </source>
</evidence>
<gene>
    <name evidence="2" type="ORF">MARPO_0021s0068</name>
</gene>
<proteinExistence type="predicted"/>
<feature type="region of interest" description="Disordered" evidence="1">
    <location>
        <begin position="35"/>
        <end position="99"/>
    </location>
</feature>